<evidence type="ECO:0000256" key="1">
    <source>
        <dbReference type="ARBA" id="ARBA00009437"/>
    </source>
</evidence>
<proteinExistence type="inferred from homology"/>
<dbReference type="SUPFAM" id="SSF53850">
    <property type="entry name" value="Periplasmic binding protein-like II"/>
    <property type="match status" value="1"/>
</dbReference>
<dbReference type="GO" id="GO:0003700">
    <property type="term" value="F:DNA-binding transcription factor activity"/>
    <property type="evidence" value="ECO:0007669"/>
    <property type="project" value="InterPro"/>
</dbReference>
<dbReference type="InterPro" id="IPR005119">
    <property type="entry name" value="LysR_subst-bd"/>
</dbReference>
<dbReference type="AlphaFoldDB" id="A0A1X7BMB0"/>
<dbReference type="PANTHER" id="PTHR30126:SF2">
    <property type="entry name" value="HTH-TYPE TRANSCRIPTIONAL REGULATOR YJIE"/>
    <property type="match status" value="1"/>
</dbReference>
<organism evidence="6 7">
    <name type="scientific">Roseovarius aestuarii</name>
    <dbReference type="NCBI Taxonomy" id="475083"/>
    <lineage>
        <taxon>Bacteria</taxon>
        <taxon>Pseudomonadati</taxon>
        <taxon>Pseudomonadota</taxon>
        <taxon>Alphaproteobacteria</taxon>
        <taxon>Rhodobacterales</taxon>
        <taxon>Roseobacteraceae</taxon>
        <taxon>Roseovarius</taxon>
    </lineage>
</organism>
<dbReference type="InterPro" id="IPR000847">
    <property type="entry name" value="LysR_HTH_N"/>
</dbReference>
<dbReference type="Gene3D" id="3.40.190.10">
    <property type="entry name" value="Periplasmic binding protein-like II"/>
    <property type="match status" value="2"/>
</dbReference>
<keyword evidence="4" id="KW-0804">Transcription</keyword>
<reference evidence="6 7" key="1">
    <citation type="submission" date="2017-03" db="EMBL/GenBank/DDBJ databases">
        <authorList>
            <person name="Afonso C.L."/>
            <person name="Miller P.J."/>
            <person name="Scott M.A."/>
            <person name="Spackman E."/>
            <person name="Goraichik I."/>
            <person name="Dimitrov K.M."/>
            <person name="Suarez D.L."/>
            <person name="Swayne D.E."/>
        </authorList>
    </citation>
    <scope>NUCLEOTIDE SEQUENCE [LARGE SCALE GENOMIC DNA]</scope>
    <source>
        <strain evidence="6 7">CECT 7745</strain>
    </source>
</reference>
<dbReference type="PROSITE" id="PS50931">
    <property type="entry name" value="HTH_LYSR"/>
    <property type="match status" value="1"/>
</dbReference>
<gene>
    <name evidence="6" type="primary">yjiE_1</name>
    <name evidence="6" type="ORF">ROA7745_00572</name>
</gene>
<evidence type="ECO:0000313" key="7">
    <source>
        <dbReference type="Proteomes" id="UP000193224"/>
    </source>
</evidence>
<dbReference type="RefSeq" id="WP_085798695.1">
    <property type="nucleotide sequence ID" value="NZ_FWXB01000001.1"/>
</dbReference>
<dbReference type="EMBL" id="FWXB01000001">
    <property type="protein sequence ID" value="SMC10765.1"/>
    <property type="molecule type" value="Genomic_DNA"/>
</dbReference>
<evidence type="ECO:0000256" key="3">
    <source>
        <dbReference type="ARBA" id="ARBA00023125"/>
    </source>
</evidence>
<evidence type="ECO:0000259" key="5">
    <source>
        <dbReference type="PROSITE" id="PS50931"/>
    </source>
</evidence>
<dbReference type="Pfam" id="PF00126">
    <property type="entry name" value="HTH_1"/>
    <property type="match status" value="1"/>
</dbReference>
<sequence length="311" mass="34965">MRLEWIEDILAVLDTGSFSAAAERRFLTPSAFTRRIRGIEDALGCALFDRDRKPVTLLPHVRAMEAELREAARRFRELRAGLSDRDGLNRKRLTLGCQHALTTMVSPLLTRSLTEERDIELRIRSGTRSECQLMLLRREIDFGLVYQTDDEATAFDRRLFEQIAFGADHLIPVANLQGNAQLRQALDRMELPLIIYPADIYLGEILRLHLLPALPREAITRNVAETGLTPAVLQFIRQGLGIGWLPRSVAHEALARGELTDLSDRLPGRRLNIRLLRTLSGGNALADAAWARLRTQAAQIRVDGIDTAPPD</sequence>
<feature type="domain" description="HTH lysR-type" evidence="5">
    <location>
        <begin position="1"/>
        <end position="58"/>
    </location>
</feature>
<dbReference type="Gene3D" id="1.10.10.10">
    <property type="entry name" value="Winged helix-like DNA-binding domain superfamily/Winged helix DNA-binding domain"/>
    <property type="match status" value="1"/>
</dbReference>
<evidence type="ECO:0000256" key="2">
    <source>
        <dbReference type="ARBA" id="ARBA00023015"/>
    </source>
</evidence>
<dbReference type="CDD" id="cd05466">
    <property type="entry name" value="PBP2_LTTR_substrate"/>
    <property type="match status" value="1"/>
</dbReference>
<dbReference type="Pfam" id="PF03466">
    <property type="entry name" value="LysR_substrate"/>
    <property type="match status" value="1"/>
</dbReference>
<keyword evidence="2" id="KW-0805">Transcription regulation</keyword>
<evidence type="ECO:0000256" key="4">
    <source>
        <dbReference type="ARBA" id="ARBA00023163"/>
    </source>
</evidence>
<dbReference type="PANTHER" id="PTHR30126">
    <property type="entry name" value="HTH-TYPE TRANSCRIPTIONAL REGULATOR"/>
    <property type="match status" value="1"/>
</dbReference>
<dbReference type="InterPro" id="IPR036388">
    <property type="entry name" value="WH-like_DNA-bd_sf"/>
</dbReference>
<keyword evidence="7" id="KW-1185">Reference proteome</keyword>
<dbReference type="Proteomes" id="UP000193224">
    <property type="component" value="Unassembled WGS sequence"/>
</dbReference>
<comment type="similarity">
    <text evidence="1">Belongs to the LysR transcriptional regulatory family.</text>
</comment>
<keyword evidence="3" id="KW-0238">DNA-binding</keyword>
<name>A0A1X7BMB0_9RHOB</name>
<protein>
    <submittedName>
        <fullName evidence="6">HTH-type transcriptional regulator YjiE</fullName>
    </submittedName>
</protein>
<accession>A0A1X7BMB0</accession>
<dbReference type="GO" id="GO:0000976">
    <property type="term" value="F:transcription cis-regulatory region binding"/>
    <property type="evidence" value="ECO:0007669"/>
    <property type="project" value="TreeGrafter"/>
</dbReference>
<dbReference type="SUPFAM" id="SSF46785">
    <property type="entry name" value="Winged helix' DNA-binding domain"/>
    <property type="match status" value="1"/>
</dbReference>
<evidence type="ECO:0000313" key="6">
    <source>
        <dbReference type="EMBL" id="SMC10765.1"/>
    </source>
</evidence>
<dbReference type="InterPro" id="IPR036390">
    <property type="entry name" value="WH_DNA-bd_sf"/>
</dbReference>
<dbReference type="OrthoDB" id="528082at2"/>